<dbReference type="EMBL" id="AHPL01000010">
    <property type="protein sequence ID" value="KEC54576.1"/>
    <property type="molecule type" value="Genomic_DNA"/>
</dbReference>
<feature type="transmembrane region" description="Helical" evidence="8">
    <location>
        <begin position="364"/>
        <end position="393"/>
    </location>
</feature>
<protein>
    <recommendedName>
        <fullName evidence="9">Amino acid permease/ SLC12A domain-containing protein</fullName>
    </recommendedName>
</protein>
<dbReference type="Gene3D" id="1.20.1740.10">
    <property type="entry name" value="Amino acid/polyamine transporter I"/>
    <property type="match status" value="1"/>
</dbReference>
<dbReference type="PATRIC" id="fig|1134510.3.peg.1338"/>
<comment type="caution">
    <text evidence="10">The sequence shown here is derived from an EMBL/GenBank/DDBJ whole genome shotgun (WGS) entry which is preliminary data.</text>
</comment>
<evidence type="ECO:0000256" key="6">
    <source>
        <dbReference type="ARBA" id="ARBA00022989"/>
    </source>
</evidence>
<feature type="transmembrane region" description="Helical" evidence="8">
    <location>
        <begin position="248"/>
        <end position="269"/>
    </location>
</feature>
<evidence type="ECO:0000313" key="10">
    <source>
        <dbReference type="EMBL" id="KEC54576.1"/>
    </source>
</evidence>
<feature type="transmembrane region" description="Helical" evidence="8">
    <location>
        <begin position="281"/>
        <end position="307"/>
    </location>
</feature>
<evidence type="ECO:0000256" key="8">
    <source>
        <dbReference type="SAM" id="Phobius"/>
    </source>
</evidence>
<feature type="domain" description="Amino acid permease/ SLC12A" evidence="9">
    <location>
        <begin position="23"/>
        <end position="464"/>
    </location>
</feature>
<keyword evidence="3" id="KW-1003">Cell membrane</keyword>
<feature type="transmembrane region" description="Helical" evidence="8">
    <location>
        <begin position="339"/>
        <end position="358"/>
    </location>
</feature>
<dbReference type="HOGENOM" id="CLU_007946_9_3_5"/>
<dbReference type="eggNOG" id="COG1113">
    <property type="taxonomic scope" value="Bacteria"/>
</dbReference>
<dbReference type="PROSITE" id="PS00218">
    <property type="entry name" value="AMINO_ACID_PERMEASE_1"/>
    <property type="match status" value="1"/>
</dbReference>
<dbReference type="PIRSF" id="PIRSF006060">
    <property type="entry name" value="AA_transporter"/>
    <property type="match status" value="1"/>
</dbReference>
<keyword evidence="7 8" id="KW-0472">Membrane</keyword>
<dbReference type="OrthoDB" id="5297508at2"/>
<name>A0A067W6W9_9HYPH</name>
<keyword evidence="5" id="KW-0029">Amino-acid transport</keyword>
<feature type="transmembrane region" description="Helical" evidence="8">
    <location>
        <begin position="162"/>
        <end position="180"/>
    </location>
</feature>
<evidence type="ECO:0000256" key="7">
    <source>
        <dbReference type="ARBA" id="ARBA00023136"/>
    </source>
</evidence>
<keyword evidence="6 8" id="KW-1133">Transmembrane helix</keyword>
<sequence>MDYKQNSENKPKKKLQRGLNNRHVQLIALGGAIGTGLFMGSGKTISVAGPSIILVYAIIGCALYFVMRAMGELLLSNSQYRSLIDFSTDMLGPGIAFFVGWSYWLSWVVTGAADIIAIITYTHFWWPTLNPWIIVFACIIFFLTLNLLAVKMFGELEFWFGLIKVVAILALIVVGFYMIFTGFTSPNGTVASLSHVWNNGNIFPRGIPGFFAGFQIAIFSFIGIEIAGTTAAEVKEPKKVLPKAISAIPFRIVLFYIFSLIVIMSVTPWNQVVPDKSPFVSMFWLAGIPIAAGLINFVVLTSAASSANSGIFSTSRMIYGLATQKGAPRFLGKLSKYHVPANALFFSCLCILLGYTIASSSPNIISAFTIVTSISAIAFLFVWSVILVSYIMYRRNRPHLHAESIYKMPGGVIMCGVILAFFAFMLYLLTLESDTLIALKYSIFWFIFLGIMYFMFIRKETAQDNK</sequence>
<keyword evidence="11" id="KW-1185">Reference proteome</keyword>
<dbReference type="RefSeq" id="WP_034459674.1">
    <property type="nucleotide sequence ID" value="NZ_CADEAH010000004.1"/>
</dbReference>
<gene>
    <name evidence="10" type="ORF">O9A_01190</name>
</gene>
<evidence type="ECO:0000256" key="2">
    <source>
        <dbReference type="ARBA" id="ARBA00022448"/>
    </source>
</evidence>
<evidence type="ECO:0000256" key="5">
    <source>
        <dbReference type="ARBA" id="ARBA00022970"/>
    </source>
</evidence>
<dbReference type="InterPro" id="IPR004840">
    <property type="entry name" value="Amino_acid_permease_CS"/>
</dbReference>
<accession>A0A067W6W9</accession>
<evidence type="ECO:0000313" key="11">
    <source>
        <dbReference type="Proteomes" id="UP000027015"/>
    </source>
</evidence>
<dbReference type="GO" id="GO:0005886">
    <property type="term" value="C:plasma membrane"/>
    <property type="evidence" value="ECO:0007669"/>
    <property type="project" value="UniProtKB-SubCell"/>
</dbReference>
<feature type="transmembrane region" description="Helical" evidence="8">
    <location>
        <begin position="207"/>
        <end position="227"/>
    </location>
</feature>
<evidence type="ECO:0000256" key="3">
    <source>
        <dbReference type="ARBA" id="ARBA00022475"/>
    </source>
</evidence>
<evidence type="ECO:0000256" key="4">
    <source>
        <dbReference type="ARBA" id="ARBA00022692"/>
    </source>
</evidence>
<feature type="transmembrane region" description="Helical" evidence="8">
    <location>
        <begin position="45"/>
        <end position="66"/>
    </location>
</feature>
<feature type="transmembrane region" description="Helical" evidence="8">
    <location>
        <begin position="21"/>
        <end position="39"/>
    </location>
</feature>
<dbReference type="GO" id="GO:0055085">
    <property type="term" value="P:transmembrane transport"/>
    <property type="evidence" value="ECO:0007669"/>
    <property type="project" value="InterPro"/>
</dbReference>
<dbReference type="Pfam" id="PF00324">
    <property type="entry name" value="AA_permease"/>
    <property type="match status" value="1"/>
</dbReference>
<dbReference type="InterPro" id="IPR004841">
    <property type="entry name" value="AA-permease/SLC12A_dom"/>
</dbReference>
<comment type="subcellular location">
    <subcellularLocation>
        <location evidence="1">Cell membrane</location>
        <topology evidence="1">Multi-pass membrane protein</topology>
    </subcellularLocation>
</comment>
<feature type="transmembrane region" description="Helical" evidence="8">
    <location>
        <begin position="104"/>
        <end position="126"/>
    </location>
</feature>
<keyword evidence="4 8" id="KW-0812">Transmembrane</keyword>
<dbReference type="PANTHER" id="PTHR43495:SF2">
    <property type="entry name" value="D-SERINE_D-ALANINE_GLYCINE TRANSPORTER"/>
    <property type="match status" value="1"/>
</dbReference>
<dbReference type="PANTHER" id="PTHR43495">
    <property type="entry name" value="GABA PERMEASE"/>
    <property type="match status" value="1"/>
</dbReference>
<dbReference type="GO" id="GO:0006865">
    <property type="term" value="P:amino acid transport"/>
    <property type="evidence" value="ECO:0007669"/>
    <property type="project" value="UniProtKB-KW"/>
</dbReference>
<dbReference type="FunFam" id="1.20.1740.10:FF:000001">
    <property type="entry name" value="Amino acid permease"/>
    <property type="match status" value="1"/>
</dbReference>
<organism evidence="10 11">
    <name type="scientific">Bartonella koehlerae C-29</name>
    <dbReference type="NCBI Taxonomy" id="1134510"/>
    <lineage>
        <taxon>Bacteria</taxon>
        <taxon>Pseudomonadati</taxon>
        <taxon>Pseudomonadota</taxon>
        <taxon>Alphaproteobacteria</taxon>
        <taxon>Hyphomicrobiales</taxon>
        <taxon>Bartonellaceae</taxon>
        <taxon>Bartonella</taxon>
    </lineage>
</organism>
<feature type="transmembrane region" description="Helical" evidence="8">
    <location>
        <begin position="435"/>
        <end position="456"/>
    </location>
</feature>
<evidence type="ECO:0000259" key="9">
    <source>
        <dbReference type="Pfam" id="PF00324"/>
    </source>
</evidence>
<reference evidence="10 11" key="1">
    <citation type="submission" date="2012-04" db="EMBL/GenBank/DDBJ databases">
        <title>The Genome Sequence of Bartonella koehlerae C-29.</title>
        <authorList>
            <consortium name="The Broad Institute Genome Sequencing Platform"/>
            <consortium name="The Broad Institute Genome Sequencing Center for Infectious Disease"/>
            <person name="Feldgarden M."/>
            <person name="Kirby J."/>
            <person name="Kosoy M."/>
            <person name="Birtles R."/>
            <person name="Probert W.S."/>
            <person name="Chiaraviglio L."/>
            <person name="Walker B."/>
            <person name="Young S.K."/>
            <person name="Zeng Q."/>
            <person name="Gargeya S."/>
            <person name="Fitzgerald M."/>
            <person name="Haas B."/>
            <person name="Abouelleil A."/>
            <person name="Alvarado L."/>
            <person name="Arachchi H.M."/>
            <person name="Berlin A.M."/>
            <person name="Chapman S.B."/>
            <person name="Goldberg J."/>
            <person name="Griggs A."/>
            <person name="Gujja S."/>
            <person name="Hansen M."/>
            <person name="Howarth C."/>
            <person name="Imamovic A."/>
            <person name="Larimer J."/>
            <person name="McCowen C."/>
            <person name="Montmayeur A."/>
            <person name="Murphy C."/>
            <person name="Neiman D."/>
            <person name="Pearson M."/>
            <person name="Priest M."/>
            <person name="Roberts A."/>
            <person name="Saif S."/>
            <person name="Shea T."/>
            <person name="Sisk P."/>
            <person name="Sykes S."/>
            <person name="Wortman J."/>
            <person name="Nusbaum C."/>
            <person name="Birren B."/>
        </authorList>
    </citation>
    <scope>NUCLEOTIDE SEQUENCE [LARGE SCALE GENOMIC DNA]</scope>
    <source>
        <strain evidence="10 11">C-29</strain>
    </source>
</reference>
<feature type="transmembrane region" description="Helical" evidence="8">
    <location>
        <begin position="405"/>
        <end position="429"/>
    </location>
</feature>
<keyword evidence="2" id="KW-0813">Transport</keyword>
<feature type="transmembrane region" description="Helical" evidence="8">
    <location>
        <begin position="132"/>
        <end position="150"/>
    </location>
</feature>
<dbReference type="Proteomes" id="UP000027015">
    <property type="component" value="Unassembled WGS sequence"/>
</dbReference>
<dbReference type="AlphaFoldDB" id="A0A067W6W9"/>
<proteinExistence type="predicted"/>
<evidence type="ECO:0000256" key="1">
    <source>
        <dbReference type="ARBA" id="ARBA00004651"/>
    </source>
</evidence>